<dbReference type="Gene3D" id="1.10.1200.10">
    <property type="entry name" value="ACP-like"/>
    <property type="match status" value="1"/>
</dbReference>
<dbReference type="RefSeq" id="WP_350792999.1">
    <property type="nucleotide sequence ID" value="NZ_JBEPEK010001071.1"/>
</dbReference>
<dbReference type="Pfam" id="PF00550">
    <property type="entry name" value="PP-binding"/>
    <property type="match status" value="1"/>
</dbReference>
<dbReference type="EMBL" id="JBEPEK010001071">
    <property type="protein sequence ID" value="MER7188160.1"/>
    <property type="molecule type" value="Genomic_DNA"/>
</dbReference>
<dbReference type="Proteomes" id="UP001474181">
    <property type="component" value="Unassembled WGS sequence"/>
</dbReference>
<evidence type="ECO:0000313" key="2">
    <source>
        <dbReference type="EMBL" id="MER7188160.1"/>
    </source>
</evidence>
<protein>
    <submittedName>
        <fullName evidence="2">Phosphopantetheine-binding protein</fullName>
    </submittedName>
</protein>
<dbReference type="InterPro" id="IPR036736">
    <property type="entry name" value="ACP-like_sf"/>
</dbReference>
<organism evidence="2 3">
    <name type="scientific">Streptomyces hyaluromycini</name>
    <dbReference type="NCBI Taxonomy" id="1377993"/>
    <lineage>
        <taxon>Bacteria</taxon>
        <taxon>Bacillati</taxon>
        <taxon>Actinomycetota</taxon>
        <taxon>Actinomycetes</taxon>
        <taxon>Kitasatosporales</taxon>
        <taxon>Streptomycetaceae</taxon>
        <taxon>Streptomyces</taxon>
    </lineage>
</organism>
<name>A0ABV1XGW4_9ACTN</name>
<accession>A0ABV1XGW4</accession>
<gene>
    <name evidence="2" type="ORF">ABT404_53390</name>
</gene>
<evidence type="ECO:0000259" key="1">
    <source>
        <dbReference type="Pfam" id="PF00550"/>
    </source>
</evidence>
<proteinExistence type="predicted"/>
<reference evidence="2 3" key="1">
    <citation type="submission" date="2024-06" db="EMBL/GenBank/DDBJ databases">
        <title>The Natural Products Discovery Center: Release of the First 8490 Sequenced Strains for Exploring Actinobacteria Biosynthetic Diversity.</title>
        <authorList>
            <person name="Kalkreuter E."/>
            <person name="Kautsar S.A."/>
            <person name="Yang D."/>
            <person name="Bader C.D."/>
            <person name="Teijaro C.N."/>
            <person name="Fluegel L."/>
            <person name="Davis C.M."/>
            <person name="Simpson J.R."/>
            <person name="Lauterbach L."/>
            <person name="Steele A.D."/>
            <person name="Gui C."/>
            <person name="Meng S."/>
            <person name="Li G."/>
            <person name="Viehrig K."/>
            <person name="Ye F."/>
            <person name="Su P."/>
            <person name="Kiefer A.F."/>
            <person name="Nichols A."/>
            <person name="Cepeda A.J."/>
            <person name="Yan W."/>
            <person name="Fan B."/>
            <person name="Jiang Y."/>
            <person name="Adhikari A."/>
            <person name="Zheng C.-J."/>
            <person name="Schuster L."/>
            <person name="Cowan T.M."/>
            <person name="Smanski M.J."/>
            <person name="Chevrette M.G."/>
            <person name="De Carvalho L.P.S."/>
            <person name="Shen B."/>
        </authorList>
    </citation>
    <scope>NUCLEOTIDE SEQUENCE [LARGE SCALE GENOMIC DNA]</scope>
    <source>
        <strain evidence="2 3">NPDC000234</strain>
    </source>
</reference>
<keyword evidence="3" id="KW-1185">Reference proteome</keyword>
<sequence>MSHLDVTREITAESVRRLLAEILGTEIHDDLTFLAQGGDSFHAVLVVERAAEVWGIEADFTAVLRSTPVELAEVLGTAPRLS</sequence>
<dbReference type="SUPFAM" id="SSF47336">
    <property type="entry name" value="ACP-like"/>
    <property type="match status" value="1"/>
</dbReference>
<evidence type="ECO:0000313" key="3">
    <source>
        <dbReference type="Proteomes" id="UP001474181"/>
    </source>
</evidence>
<dbReference type="InterPro" id="IPR009081">
    <property type="entry name" value="PP-bd_ACP"/>
</dbReference>
<feature type="domain" description="Carrier" evidence="1">
    <location>
        <begin position="14"/>
        <end position="74"/>
    </location>
</feature>
<comment type="caution">
    <text evidence="2">The sequence shown here is derived from an EMBL/GenBank/DDBJ whole genome shotgun (WGS) entry which is preliminary data.</text>
</comment>